<accession>A0A6S6TDU9</accession>
<dbReference type="EMBL" id="CACVAV010000211">
    <property type="protein sequence ID" value="CAA6813067.1"/>
    <property type="molecule type" value="Genomic_DNA"/>
</dbReference>
<protein>
    <submittedName>
        <fullName evidence="1">Uncharacterized protein</fullName>
    </submittedName>
</protein>
<reference evidence="1" key="1">
    <citation type="submission" date="2020-01" db="EMBL/GenBank/DDBJ databases">
        <authorList>
            <person name="Meier V. D."/>
            <person name="Meier V D."/>
        </authorList>
    </citation>
    <scope>NUCLEOTIDE SEQUENCE</scope>
    <source>
        <strain evidence="1">HLG_WM_MAG_08</strain>
    </source>
</reference>
<dbReference type="AlphaFoldDB" id="A0A6S6TDU9"/>
<organism evidence="1">
    <name type="scientific">uncultured Thiotrichaceae bacterium</name>
    <dbReference type="NCBI Taxonomy" id="298394"/>
    <lineage>
        <taxon>Bacteria</taxon>
        <taxon>Pseudomonadati</taxon>
        <taxon>Pseudomonadota</taxon>
        <taxon>Gammaproteobacteria</taxon>
        <taxon>Thiotrichales</taxon>
        <taxon>Thiotrichaceae</taxon>
        <taxon>environmental samples</taxon>
    </lineage>
</organism>
<name>A0A6S6TDU9_9GAMM</name>
<evidence type="ECO:0000313" key="1">
    <source>
        <dbReference type="EMBL" id="CAA6813067.1"/>
    </source>
</evidence>
<proteinExistence type="predicted"/>
<feature type="non-terminal residue" evidence="1">
    <location>
        <position position="102"/>
    </location>
</feature>
<sequence>MSLSERLYRMRNKLLMAASFIGTPLLAMSLMAESSVTLEYISNTKLKLVSKDLKEPSGLAISATTGELWTLSDDTSAVFRFPPDEPEAGVVIPVDEEEMEAI</sequence>
<gene>
    <name evidence="1" type="ORF">HELGO_WM100091</name>
</gene>